<dbReference type="InterPro" id="IPR011989">
    <property type="entry name" value="ARM-like"/>
</dbReference>
<keyword evidence="11" id="KW-1185">Reference proteome</keyword>
<dbReference type="Gene3D" id="1.25.10.10">
    <property type="entry name" value="Leucine-rich Repeat Variant"/>
    <property type="match status" value="1"/>
</dbReference>
<keyword evidence="4" id="KW-0963">Cytoplasm</keyword>
<dbReference type="PANTHER" id="PTHR10527">
    <property type="entry name" value="IMPORTIN BETA"/>
    <property type="match status" value="1"/>
</dbReference>
<dbReference type="AlphaFoldDB" id="A0A9P4M5K6"/>
<dbReference type="OrthoDB" id="7862313at2759"/>
<reference evidence="10" key="1">
    <citation type="journal article" date="2020" name="Stud. Mycol.">
        <title>101 Dothideomycetes genomes: a test case for predicting lifestyles and emergence of pathogens.</title>
        <authorList>
            <person name="Haridas S."/>
            <person name="Albert R."/>
            <person name="Binder M."/>
            <person name="Bloem J."/>
            <person name="Labutti K."/>
            <person name="Salamov A."/>
            <person name="Andreopoulos B."/>
            <person name="Baker S."/>
            <person name="Barry K."/>
            <person name="Bills G."/>
            <person name="Bluhm B."/>
            <person name="Cannon C."/>
            <person name="Castanera R."/>
            <person name="Culley D."/>
            <person name="Daum C."/>
            <person name="Ezra D."/>
            <person name="Gonzalez J."/>
            <person name="Henrissat B."/>
            <person name="Kuo A."/>
            <person name="Liang C."/>
            <person name="Lipzen A."/>
            <person name="Lutzoni F."/>
            <person name="Magnuson J."/>
            <person name="Mondo S."/>
            <person name="Nolan M."/>
            <person name="Ohm R."/>
            <person name="Pangilinan J."/>
            <person name="Park H.-J."/>
            <person name="Ramirez L."/>
            <person name="Alfaro M."/>
            <person name="Sun H."/>
            <person name="Tritt A."/>
            <person name="Yoshinaga Y."/>
            <person name="Zwiers L.-H."/>
            <person name="Turgeon B."/>
            <person name="Goodwin S."/>
            <person name="Spatafora J."/>
            <person name="Crous P."/>
            <person name="Grigoriev I."/>
        </authorList>
    </citation>
    <scope>NUCLEOTIDE SEQUENCE</scope>
    <source>
        <strain evidence="10">CBS 133067</strain>
    </source>
</reference>
<dbReference type="EMBL" id="ML978127">
    <property type="protein sequence ID" value="KAF2098188.1"/>
    <property type="molecule type" value="Genomic_DNA"/>
</dbReference>
<dbReference type="PROSITE" id="PS50166">
    <property type="entry name" value="IMPORTIN_B_NT"/>
    <property type="match status" value="1"/>
</dbReference>
<dbReference type="SUPFAM" id="SSF48371">
    <property type="entry name" value="ARM repeat"/>
    <property type="match status" value="2"/>
</dbReference>
<dbReference type="GO" id="GO:0006606">
    <property type="term" value="P:protein import into nucleus"/>
    <property type="evidence" value="ECO:0007669"/>
    <property type="project" value="InterPro"/>
</dbReference>
<dbReference type="InterPro" id="IPR057672">
    <property type="entry name" value="TPR_IPO4/5"/>
</dbReference>
<dbReference type="Pfam" id="PF03810">
    <property type="entry name" value="IBN_N"/>
    <property type="match status" value="1"/>
</dbReference>
<sequence length="1083" mass="119777">MDEQEFLQLLESLLTPQTERVKAATAALNKKYYTSPSSLTALIHILTSHQSPALRQLAAVEARKLVSKHWSSIPADQKPTIRNSLLQTSLNEENTLARHSTARVIAAIAKIDLEDGEWTDLPNTLQQAAASETPRHREVAVYIIYTLLDTLGDFFMENLSNLFALFSKTIQDPDSIEVRANTMLALSRVAMLLDPEEDPDSTKYFQDSIPNMVAVLKNAIDSEDEDHAMQCFEVFQTLLGCESVLLQKHFGNLVKFMLELAIQTSIDDSYRTQALAFLHQCVKYRRLKVQSLKIGEEMTVKALQIVSELDADDDPDDEDATPARSALGLLDSLASSLPPNQVLVPLLHAIGPYVRNPNAQFRQAGMLALGMCVEGAPDFVATQLKEILPMVLHLLEDPEVRVRAATLSCIARLADDLAEEMGKEHQKLIPALVQNLDTAARGLQTPQAEQNLNVIKNNCIAVEALIEGLTVEDAARYVPELVPRISRLVEQDDLKTKMAAVGALGSVASASEKAFAPYFQETMQELGKYVELKESQDDLELRGAVCDSIGKIAQAVGAEAFKQFVGPLMQASEEALHLDHPRLRETTYIIWSTMAKVYEEDFEPWLQGVVKGLHDCLQQDEKELDIALGEEAKDLIGQEVTIAGRKLKVTAATDDDEDETIEVDDEDEDEDWDDIDGVTAVAMEKEISLEVIGDVLTHTRRKYLPYFQKTVEIVLQLVEHSYEGVRKAALGTLWRAYACLWGLAEGDGMAHWQPGLPLKVQPTEDLTKLGEMVMTATLATWQDEIDRGTVTDINRDLAATLKLCGPAVLIGKSGTVVPQITNQLLAIITKRHVCQQDLGDDGVDDDLPEESSEYDWLVIETACDALVSLSAALGPDFGELWKAFEKPVLKYASGGDALERNTAVGTIADCIGNMESAVTPYTSTLMKLLLHRLGDEDSDTKANAAYGVGLLCEKSNDAEVLKNYVAILGKLEPMLHDQQNPRVLDNAAGCVARMISKHPDKTPLQEVLPKLVELLPLREDYEENAPVYGMIVKLYQSGDDTMRQLTPLLKPVLEKVLGPPEEQLEEETRSQLLQLVKYLQEQG</sequence>
<evidence type="ECO:0000256" key="1">
    <source>
        <dbReference type="ARBA" id="ARBA00004123"/>
    </source>
</evidence>
<gene>
    <name evidence="10" type="ORF">NA57DRAFT_76982</name>
</gene>
<evidence type="ECO:0000256" key="6">
    <source>
        <dbReference type="ARBA" id="ARBA00022927"/>
    </source>
</evidence>
<evidence type="ECO:0000313" key="10">
    <source>
        <dbReference type="EMBL" id="KAF2098188.1"/>
    </source>
</evidence>
<keyword evidence="5" id="KW-0677">Repeat</keyword>
<dbReference type="Proteomes" id="UP000799772">
    <property type="component" value="Unassembled WGS sequence"/>
</dbReference>
<keyword evidence="6" id="KW-0653">Protein transport</keyword>
<feature type="repeat" description="HEAT" evidence="8">
    <location>
        <begin position="387"/>
        <end position="425"/>
    </location>
</feature>
<evidence type="ECO:0000256" key="5">
    <source>
        <dbReference type="ARBA" id="ARBA00022737"/>
    </source>
</evidence>
<dbReference type="PROSITE" id="PS50077">
    <property type="entry name" value="HEAT_REPEAT"/>
    <property type="match status" value="1"/>
</dbReference>
<accession>A0A9P4M5K6</accession>
<feature type="domain" description="Importin N-terminal" evidence="9">
    <location>
        <begin position="24"/>
        <end position="91"/>
    </location>
</feature>
<dbReference type="InterPro" id="IPR001494">
    <property type="entry name" value="Importin-beta_N"/>
</dbReference>
<protein>
    <submittedName>
        <fullName evidence="10">ARM repeat-containing protein</fullName>
    </submittedName>
</protein>
<dbReference type="SMART" id="SM00913">
    <property type="entry name" value="IBN_N"/>
    <property type="match status" value="1"/>
</dbReference>
<dbReference type="Pfam" id="PF24714">
    <property type="entry name" value="TOR1L1_N"/>
    <property type="match status" value="1"/>
</dbReference>
<evidence type="ECO:0000256" key="2">
    <source>
        <dbReference type="ARBA" id="ARBA00004496"/>
    </source>
</evidence>
<dbReference type="GO" id="GO:0005737">
    <property type="term" value="C:cytoplasm"/>
    <property type="evidence" value="ECO:0007669"/>
    <property type="project" value="UniProtKB-SubCell"/>
</dbReference>
<dbReference type="Pfam" id="PF25780">
    <property type="entry name" value="TPR_IPO5"/>
    <property type="match status" value="1"/>
</dbReference>
<evidence type="ECO:0000256" key="4">
    <source>
        <dbReference type="ARBA" id="ARBA00022490"/>
    </source>
</evidence>
<dbReference type="InterPro" id="IPR016024">
    <property type="entry name" value="ARM-type_fold"/>
</dbReference>
<proteinExistence type="predicted"/>
<evidence type="ECO:0000259" key="9">
    <source>
        <dbReference type="PROSITE" id="PS50166"/>
    </source>
</evidence>
<name>A0A9P4M5K6_9PEZI</name>
<keyword evidence="3" id="KW-0813">Transport</keyword>
<evidence type="ECO:0000313" key="11">
    <source>
        <dbReference type="Proteomes" id="UP000799772"/>
    </source>
</evidence>
<evidence type="ECO:0000256" key="8">
    <source>
        <dbReference type="PROSITE-ProRule" id="PRU00103"/>
    </source>
</evidence>
<organism evidence="10 11">
    <name type="scientific">Rhizodiscina lignyota</name>
    <dbReference type="NCBI Taxonomy" id="1504668"/>
    <lineage>
        <taxon>Eukaryota</taxon>
        <taxon>Fungi</taxon>
        <taxon>Dikarya</taxon>
        <taxon>Ascomycota</taxon>
        <taxon>Pezizomycotina</taxon>
        <taxon>Dothideomycetes</taxon>
        <taxon>Pleosporomycetidae</taxon>
        <taxon>Aulographales</taxon>
        <taxon>Rhizodiscinaceae</taxon>
        <taxon>Rhizodiscina</taxon>
    </lineage>
</organism>
<evidence type="ECO:0000256" key="3">
    <source>
        <dbReference type="ARBA" id="ARBA00022448"/>
    </source>
</evidence>
<dbReference type="GO" id="GO:0005634">
    <property type="term" value="C:nucleus"/>
    <property type="evidence" value="ECO:0007669"/>
    <property type="project" value="UniProtKB-ARBA"/>
</dbReference>
<comment type="caution">
    <text evidence="10">The sequence shown here is derived from an EMBL/GenBank/DDBJ whole genome shotgun (WGS) entry which is preliminary data.</text>
</comment>
<comment type="subcellular location">
    <subcellularLocation>
        <location evidence="2">Cytoplasm</location>
    </subcellularLocation>
    <subcellularLocation>
        <location evidence="1">Nucleus</location>
    </subcellularLocation>
</comment>
<keyword evidence="7" id="KW-0539">Nucleus</keyword>
<dbReference type="GO" id="GO:0031267">
    <property type="term" value="F:small GTPase binding"/>
    <property type="evidence" value="ECO:0007669"/>
    <property type="project" value="InterPro"/>
</dbReference>
<dbReference type="InterPro" id="IPR057600">
    <property type="entry name" value="TORTIFOLIA1/SINE1-2_N"/>
</dbReference>
<evidence type="ECO:0000256" key="7">
    <source>
        <dbReference type="ARBA" id="ARBA00023242"/>
    </source>
</evidence>
<dbReference type="InterPro" id="IPR021133">
    <property type="entry name" value="HEAT_type_2"/>
</dbReference>
<dbReference type="InterPro" id="IPR040122">
    <property type="entry name" value="Importin_beta"/>
</dbReference>